<organism evidence="3 4">
    <name type="scientific">Novosphingobium marinum</name>
    <dbReference type="NCBI Taxonomy" id="1514948"/>
    <lineage>
        <taxon>Bacteria</taxon>
        <taxon>Pseudomonadati</taxon>
        <taxon>Pseudomonadota</taxon>
        <taxon>Alphaproteobacteria</taxon>
        <taxon>Sphingomonadales</taxon>
        <taxon>Sphingomonadaceae</taxon>
        <taxon>Novosphingobium</taxon>
    </lineage>
</organism>
<evidence type="ECO:0000313" key="3">
    <source>
        <dbReference type="EMBL" id="NYH93972.1"/>
    </source>
</evidence>
<dbReference type="Gene3D" id="3.20.20.100">
    <property type="entry name" value="NADP-dependent oxidoreductase domain"/>
    <property type="match status" value="1"/>
</dbReference>
<dbReference type="Proteomes" id="UP000522081">
    <property type="component" value="Unassembled WGS sequence"/>
</dbReference>
<keyword evidence="1" id="KW-0560">Oxidoreductase</keyword>
<gene>
    <name evidence="3" type="ORF">FHS75_000277</name>
</gene>
<reference evidence="3 4" key="1">
    <citation type="submission" date="2020-07" db="EMBL/GenBank/DDBJ databases">
        <title>Genomic Encyclopedia of Type Strains, Phase IV (KMG-IV): sequencing the most valuable type-strain genomes for metagenomic binning, comparative biology and taxonomic classification.</title>
        <authorList>
            <person name="Goeker M."/>
        </authorList>
    </citation>
    <scope>NUCLEOTIDE SEQUENCE [LARGE SCALE GENOMIC DNA]</scope>
    <source>
        <strain evidence="3 4">DSM 29043</strain>
    </source>
</reference>
<feature type="domain" description="NADP-dependent oxidoreductase" evidence="2">
    <location>
        <begin position="16"/>
        <end position="305"/>
    </location>
</feature>
<dbReference type="AlphaFoldDB" id="A0A7Y9XT32"/>
<name>A0A7Y9XT32_9SPHN</name>
<evidence type="ECO:0000259" key="2">
    <source>
        <dbReference type="Pfam" id="PF00248"/>
    </source>
</evidence>
<dbReference type="InterPro" id="IPR036812">
    <property type="entry name" value="NAD(P)_OxRdtase_dom_sf"/>
</dbReference>
<dbReference type="RefSeq" id="WP_179405931.1">
    <property type="nucleotide sequence ID" value="NZ_BMGF01000001.1"/>
</dbReference>
<dbReference type="InterPro" id="IPR050791">
    <property type="entry name" value="Aldo-Keto_reductase"/>
</dbReference>
<dbReference type="GO" id="GO:0016491">
    <property type="term" value="F:oxidoreductase activity"/>
    <property type="evidence" value="ECO:0007669"/>
    <property type="project" value="UniProtKB-KW"/>
</dbReference>
<protein>
    <recommendedName>
        <fullName evidence="2">NADP-dependent oxidoreductase domain-containing protein</fullName>
    </recommendedName>
</protein>
<dbReference type="SUPFAM" id="SSF51430">
    <property type="entry name" value="NAD(P)-linked oxidoreductase"/>
    <property type="match status" value="1"/>
</dbReference>
<dbReference type="EMBL" id="JACBZF010000001">
    <property type="protein sequence ID" value="NYH93972.1"/>
    <property type="molecule type" value="Genomic_DNA"/>
</dbReference>
<evidence type="ECO:0000256" key="1">
    <source>
        <dbReference type="ARBA" id="ARBA00023002"/>
    </source>
</evidence>
<dbReference type="Pfam" id="PF00248">
    <property type="entry name" value="Aldo_ket_red"/>
    <property type="match status" value="1"/>
</dbReference>
<proteinExistence type="predicted"/>
<comment type="caution">
    <text evidence="3">The sequence shown here is derived from an EMBL/GenBank/DDBJ whole genome shotgun (WGS) entry which is preliminary data.</text>
</comment>
<dbReference type="InterPro" id="IPR023210">
    <property type="entry name" value="NADP_OxRdtase_dom"/>
</dbReference>
<sequence>MSLPHRKLGPFSVSSVILGCMNLSHAYGQKPKREDAIRLLNRALDLGVDMLDTAALYGMGTNEELVAEAVGHRADEYVLASKCVLFAEDGKRQLDGRPETIARVLEGSLKRLNRDCIDLLYLHRLDMSVPIEDSVGALADAKAAGKIRHIGLSEVGAETIRRAHDVSPVAVVQSEYSPTVRNPEVAVLDTCAELGIGFAAFSPLARGLLADAIRSDDYVKGDLRTIMPRFCEPLLTHNLKAVDRFNALARSHGLTPARLSIAWVLAQAKHVVALPGTRSLDHLEEDVAAAHDTIEPSVVEAVNEIFDGDAIRGPRYPARSQEQIDTELLPGEKLENA</sequence>
<dbReference type="GO" id="GO:0005737">
    <property type="term" value="C:cytoplasm"/>
    <property type="evidence" value="ECO:0007669"/>
    <property type="project" value="TreeGrafter"/>
</dbReference>
<dbReference type="PANTHER" id="PTHR43625">
    <property type="entry name" value="AFLATOXIN B1 ALDEHYDE REDUCTASE"/>
    <property type="match status" value="1"/>
</dbReference>
<keyword evidence="4" id="KW-1185">Reference proteome</keyword>
<dbReference type="PROSITE" id="PS51257">
    <property type="entry name" value="PROKAR_LIPOPROTEIN"/>
    <property type="match status" value="1"/>
</dbReference>
<evidence type="ECO:0000313" key="4">
    <source>
        <dbReference type="Proteomes" id="UP000522081"/>
    </source>
</evidence>
<accession>A0A7Y9XT32</accession>
<dbReference type="PANTHER" id="PTHR43625:SF40">
    <property type="entry name" value="ALDO-KETO REDUCTASE YAKC [NADP(+)]"/>
    <property type="match status" value="1"/>
</dbReference>